<dbReference type="PROSITE" id="PS51257">
    <property type="entry name" value="PROKAR_LIPOPROTEIN"/>
    <property type="match status" value="1"/>
</dbReference>
<feature type="region of interest" description="Disordered" evidence="1">
    <location>
        <begin position="82"/>
        <end position="101"/>
    </location>
</feature>
<keyword evidence="5" id="KW-1185">Reference proteome</keyword>
<dbReference type="OrthoDB" id="544886at2759"/>
<evidence type="ECO:0000256" key="1">
    <source>
        <dbReference type="SAM" id="MobiDB-lite"/>
    </source>
</evidence>
<dbReference type="AlphaFoldDB" id="A0A835WH61"/>
<dbReference type="InterPro" id="IPR036378">
    <property type="entry name" value="FAS1_dom_sf"/>
</dbReference>
<keyword evidence="2" id="KW-0732">Signal</keyword>
<sequence length="509" mass="49554">MGHTHRAPALAAAALLLVVLLGCSVGTASAAGRRALLQGEPPQQPQRGDEAGGTGGASAAPLPLQLPRTPASSAEPVLLSPLLPLPASPSPPPPGPVAADDAPAAVNATSEMPPNATVAIDAYNVTGAAAKVAANETSAVSTIFAPTDAAFADLAAALGLASPVDLFNATLNGTAANITALHVIPGVALTAANITAAGNITATSLLGYNITVSALPNGTVTATIPGSNIVADVITPDVPFNGSIVHVINKVLLPPLNETAGWTVPIANATAAVTDAQPAAQKRNPAAASAPSPAASSPPVGIAVEALNATGVASLLNASTVATIFAPDNAAFISLASQLNMTSRYQLFASPFATNVTLLHIIPGVALRSTDLPAGQTLNATSLLGPALQVTRNGNAVSVAVAGNPNSTAQVVKADIPFNAAVVHVINKVLLPPTATAAPTSSPSPSPSPVTSSPSPVIASPSPILLSPVPLMNETSAGGGGGGNFTGGAGGNFTGGAGGNTTNMTTGGM</sequence>
<dbReference type="EMBL" id="JAEHOD010000022">
    <property type="protein sequence ID" value="KAG2447355.1"/>
    <property type="molecule type" value="Genomic_DNA"/>
</dbReference>
<proteinExistence type="predicted"/>
<dbReference type="SUPFAM" id="SSF82153">
    <property type="entry name" value="FAS1 domain"/>
    <property type="match status" value="2"/>
</dbReference>
<dbReference type="PROSITE" id="PS50213">
    <property type="entry name" value="FAS1"/>
    <property type="match status" value="2"/>
</dbReference>
<evidence type="ECO:0000256" key="2">
    <source>
        <dbReference type="SAM" id="SignalP"/>
    </source>
</evidence>
<name>A0A835WH61_9CHLO</name>
<feature type="signal peptide" evidence="2">
    <location>
        <begin position="1"/>
        <end position="30"/>
    </location>
</feature>
<feature type="domain" description="FAS1" evidence="3">
    <location>
        <begin position="103"/>
        <end position="252"/>
    </location>
</feature>
<gene>
    <name evidence="4" type="ORF">HYH02_007684</name>
</gene>
<feature type="compositionally biased region" description="Pro residues" evidence="1">
    <location>
        <begin position="83"/>
        <end position="96"/>
    </location>
</feature>
<accession>A0A835WH61</accession>
<organism evidence="4 5">
    <name type="scientific">Chlamydomonas schloesseri</name>
    <dbReference type="NCBI Taxonomy" id="2026947"/>
    <lineage>
        <taxon>Eukaryota</taxon>
        <taxon>Viridiplantae</taxon>
        <taxon>Chlorophyta</taxon>
        <taxon>core chlorophytes</taxon>
        <taxon>Chlorophyceae</taxon>
        <taxon>CS clade</taxon>
        <taxon>Chlamydomonadales</taxon>
        <taxon>Chlamydomonadaceae</taxon>
        <taxon>Chlamydomonas</taxon>
    </lineage>
</organism>
<feature type="domain" description="FAS1" evidence="3">
    <location>
        <begin position="287"/>
        <end position="430"/>
    </location>
</feature>
<evidence type="ECO:0000313" key="4">
    <source>
        <dbReference type="EMBL" id="KAG2447355.1"/>
    </source>
</evidence>
<dbReference type="GO" id="GO:0005615">
    <property type="term" value="C:extracellular space"/>
    <property type="evidence" value="ECO:0007669"/>
    <property type="project" value="TreeGrafter"/>
</dbReference>
<evidence type="ECO:0000259" key="3">
    <source>
        <dbReference type="PROSITE" id="PS50213"/>
    </source>
</evidence>
<feature type="compositionally biased region" description="Low complexity" evidence="1">
    <location>
        <begin position="449"/>
        <end position="461"/>
    </location>
</feature>
<feature type="region of interest" description="Disordered" evidence="1">
    <location>
        <begin position="38"/>
        <end position="71"/>
    </location>
</feature>
<dbReference type="Gene3D" id="2.30.180.10">
    <property type="entry name" value="FAS1 domain"/>
    <property type="match status" value="2"/>
</dbReference>
<dbReference type="InterPro" id="IPR050904">
    <property type="entry name" value="Adhesion/Biosynth-related"/>
</dbReference>
<dbReference type="PANTHER" id="PTHR10900">
    <property type="entry name" value="PERIOSTIN-RELATED"/>
    <property type="match status" value="1"/>
</dbReference>
<dbReference type="Pfam" id="PF02469">
    <property type="entry name" value="Fasciclin"/>
    <property type="match status" value="2"/>
</dbReference>
<dbReference type="SMART" id="SM00554">
    <property type="entry name" value="FAS1"/>
    <property type="match status" value="2"/>
</dbReference>
<protein>
    <recommendedName>
        <fullName evidence="3">FAS1 domain-containing protein</fullName>
    </recommendedName>
</protein>
<dbReference type="PANTHER" id="PTHR10900:SF77">
    <property type="entry name" value="FI19380P1"/>
    <property type="match status" value="1"/>
</dbReference>
<feature type="chain" id="PRO_5032673268" description="FAS1 domain-containing protein" evidence="2">
    <location>
        <begin position="31"/>
        <end position="509"/>
    </location>
</feature>
<dbReference type="Proteomes" id="UP000613740">
    <property type="component" value="Unassembled WGS sequence"/>
</dbReference>
<dbReference type="FunFam" id="2.30.180.10:FF:000094">
    <property type="match status" value="2"/>
</dbReference>
<reference evidence="4" key="1">
    <citation type="journal article" date="2020" name="bioRxiv">
        <title>Comparative genomics of Chlamydomonas.</title>
        <authorList>
            <person name="Craig R.J."/>
            <person name="Hasan A.R."/>
            <person name="Ness R.W."/>
            <person name="Keightley P.D."/>
        </authorList>
    </citation>
    <scope>NUCLEOTIDE SEQUENCE</scope>
    <source>
        <strain evidence="4">CCAP 11/173</strain>
    </source>
</reference>
<evidence type="ECO:0000313" key="5">
    <source>
        <dbReference type="Proteomes" id="UP000613740"/>
    </source>
</evidence>
<comment type="caution">
    <text evidence="4">The sequence shown here is derived from an EMBL/GenBank/DDBJ whole genome shotgun (WGS) entry which is preliminary data.</text>
</comment>
<feature type="region of interest" description="Disordered" evidence="1">
    <location>
        <begin position="435"/>
        <end position="461"/>
    </location>
</feature>
<dbReference type="InterPro" id="IPR000782">
    <property type="entry name" value="FAS1_domain"/>
</dbReference>